<sequence>MADFPLRIRTSADKPYEEAWPRELSRRAKSGELLRIRHGCYVDAQSWGQLEDEQRYRGMLKAMTSTARRPPLFGAETAGVLWGFPRSDLPPDIQVIVPVGSGRKSSNGVRRMTSPAGEVSAEAMGCGLRVTGKIQTAVDLCMIYDFPWAVAVMDRLLNTKPLPAESRKRPVTKADVEDLIALLPSGAKRRKVRRVLDFADGSAMYPGESLSRVYIAELRFPAPELQYRVMDELGLAAVVDFWWKDHALVGEFDGRGKYQKPEYMQGKTVAQVVIDEKNRENRIRATGKNVVRWEWKEATNPQLLLRELTKAGLPRINRRP</sequence>
<organism evidence="1 2">
    <name type="scientific">Arthrobacter vasquezii</name>
    <dbReference type="NCBI Taxonomy" id="2977629"/>
    <lineage>
        <taxon>Bacteria</taxon>
        <taxon>Bacillati</taxon>
        <taxon>Actinomycetota</taxon>
        <taxon>Actinomycetes</taxon>
        <taxon>Micrococcales</taxon>
        <taxon>Micrococcaceae</taxon>
        <taxon>Arthrobacter</taxon>
    </lineage>
</organism>
<dbReference type="RefSeq" id="WP_277358196.1">
    <property type="nucleotide sequence ID" value="NZ_JAROKN010000014.1"/>
</dbReference>
<proteinExistence type="predicted"/>
<keyword evidence="2" id="KW-1185">Reference proteome</keyword>
<dbReference type="EMBL" id="JAROKN010000014">
    <property type="protein sequence ID" value="MDF9277675.1"/>
    <property type="molecule type" value="Genomic_DNA"/>
</dbReference>
<dbReference type="Proteomes" id="UP001220456">
    <property type="component" value="Unassembled WGS sequence"/>
</dbReference>
<name>A0ABT6CUC9_9MICC</name>
<reference evidence="1 2" key="1">
    <citation type="journal article" date="2023" name="Int. J. Syst. Evol. Microbiol.">
        <title>Arthrobacter vasquezii sp. nov., isolated from a soil sample from Union Glacier, Antarctica.</title>
        <authorList>
            <person name="Valenzuela-Ibaceta F."/>
            <person name="Carrasco V."/>
            <person name="Lagos-Moraga S."/>
            <person name="Dietz-Vargas C."/>
            <person name="Navarro C.A."/>
            <person name="Perez-Donoso J.M."/>
        </authorList>
    </citation>
    <scope>NUCLEOTIDE SEQUENCE [LARGE SCALE GENOMIC DNA]</scope>
    <source>
        <strain evidence="1 2">EH-1B-1</strain>
    </source>
</reference>
<evidence type="ECO:0008006" key="3">
    <source>
        <dbReference type="Google" id="ProtNLM"/>
    </source>
</evidence>
<gene>
    <name evidence="1" type="ORF">P4U43_07730</name>
</gene>
<evidence type="ECO:0000313" key="2">
    <source>
        <dbReference type="Proteomes" id="UP001220456"/>
    </source>
</evidence>
<protein>
    <recommendedName>
        <fullName evidence="3">Transcriptional regulator, AbiEi antitoxin, Type IV TA system</fullName>
    </recommendedName>
</protein>
<accession>A0ABT6CUC9</accession>
<evidence type="ECO:0000313" key="1">
    <source>
        <dbReference type="EMBL" id="MDF9277675.1"/>
    </source>
</evidence>
<comment type="caution">
    <text evidence="1">The sequence shown here is derived from an EMBL/GenBank/DDBJ whole genome shotgun (WGS) entry which is preliminary data.</text>
</comment>